<accession>A0A8C6E3N4</accession>
<name>A0A8C6E3N4_MOSMO</name>
<evidence type="ECO:0000256" key="1">
    <source>
        <dbReference type="ARBA" id="ARBA00004498"/>
    </source>
</evidence>
<proteinExistence type="predicted"/>
<dbReference type="PANTHER" id="PTHR11346">
    <property type="entry name" value="GALECTIN"/>
    <property type="match status" value="1"/>
</dbReference>
<comment type="subcellular location">
    <subcellularLocation>
        <location evidence="1">Secreted</location>
        <location evidence="1">Extracellular space</location>
        <location evidence="1">Extracellular matrix</location>
    </subcellularLocation>
</comment>
<reference evidence="8" key="1">
    <citation type="submission" date="2025-08" db="UniProtKB">
        <authorList>
            <consortium name="Ensembl"/>
        </authorList>
    </citation>
    <scope>IDENTIFICATION</scope>
</reference>
<comment type="subunit">
    <text evidence="5">Homodimer. Binds LGALS3BP. Interacts with CD2, CD3, CD4, CD6, CD7, CD43, ALCAM and CD45. Interacts with laminin (via poly-N-acetyllactosamine). Interacts with SUSD2. Interacts with cargo receptor TMED10; the interaction mediates the translocation from the cytoplasm into the ERGIC (endoplasmic reticulum-Golgi intermediate compartment) and thereby secretion.</text>
</comment>
<dbReference type="GeneTree" id="ENSGT00940000155534"/>
<evidence type="ECO:0000256" key="5">
    <source>
        <dbReference type="ARBA" id="ARBA00038800"/>
    </source>
</evidence>
<evidence type="ECO:0000256" key="3">
    <source>
        <dbReference type="ARBA" id="ARBA00022703"/>
    </source>
</evidence>
<dbReference type="GO" id="GO:0043236">
    <property type="term" value="F:laminin binding"/>
    <property type="evidence" value="ECO:0007669"/>
    <property type="project" value="TreeGrafter"/>
</dbReference>
<keyword evidence="4 6" id="KW-0430">Lectin</keyword>
<evidence type="ECO:0000313" key="9">
    <source>
        <dbReference type="Proteomes" id="UP000694544"/>
    </source>
</evidence>
<dbReference type="Proteomes" id="UP000694544">
    <property type="component" value="Unplaced"/>
</dbReference>
<dbReference type="Gene3D" id="2.60.120.200">
    <property type="match status" value="1"/>
</dbReference>
<keyword evidence="9" id="KW-1185">Reference proteome</keyword>
<evidence type="ECO:0000256" key="4">
    <source>
        <dbReference type="ARBA" id="ARBA00022734"/>
    </source>
</evidence>
<dbReference type="InterPro" id="IPR013320">
    <property type="entry name" value="ConA-like_dom_sf"/>
</dbReference>
<dbReference type="AlphaFoldDB" id="A0A8C6E3N4"/>
<keyword evidence="2" id="KW-0272">Extracellular matrix</keyword>
<dbReference type="SMART" id="SM00276">
    <property type="entry name" value="GLECT"/>
    <property type="match status" value="1"/>
</dbReference>
<dbReference type="GO" id="GO:0030395">
    <property type="term" value="F:lactose binding"/>
    <property type="evidence" value="ECO:0007669"/>
    <property type="project" value="TreeGrafter"/>
</dbReference>
<dbReference type="PROSITE" id="PS51304">
    <property type="entry name" value="GALECTIN"/>
    <property type="match status" value="1"/>
</dbReference>
<feature type="domain" description="Galectin" evidence="7">
    <location>
        <begin position="142"/>
        <end position="275"/>
    </location>
</feature>
<dbReference type="InterPro" id="IPR001079">
    <property type="entry name" value="Galectin_CRD"/>
</dbReference>
<dbReference type="SUPFAM" id="SSF49899">
    <property type="entry name" value="Concanavalin A-like lectins/glucanases"/>
    <property type="match status" value="1"/>
</dbReference>
<dbReference type="Ensembl" id="ENSMMST00000026654.1">
    <property type="protein sequence ID" value="ENSMMSP00000024107.1"/>
    <property type="gene ID" value="ENSMMSG00000018156.1"/>
</dbReference>
<evidence type="ECO:0000313" key="8">
    <source>
        <dbReference type="Ensembl" id="ENSMMSP00000024107.1"/>
    </source>
</evidence>
<evidence type="ECO:0000256" key="2">
    <source>
        <dbReference type="ARBA" id="ARBA00022530"/>
    </source>
</evidence>
<sequence>MAPAKEQGLSNPRYNSRETLHPFSCLLWVSPQLSQLALALFPLTLGPNSSSNYFPLASPNPCHSTILGRGRRIGRWSLDLVGVAKKEWGGLHSDWSSLLQNGLQNSINSASCGPHPLPELQLAQHPGGGTHRGLVHLKGWERPETHFSRSLQRAAAEVPGTSSSLQSWLVFSLNLGKDDNNLCLHFNPRFDAHGDINTIVCNSKDAGAWGAEQRESAFPFQPGSVAEVCVSFDQTDLTIKLPDGYEFKFPNRLNLEAINYLAAGGDFKIKCVAFE</sequence>
<keyword evidence="3" id="KW-0053">Apoptosis</keyword>
<dbReference type="SMART" id="SM00908">
    <property type="entry name" value="Gal-bind_lectin"/>
    <property type="match status" value="1"/>
</dbReference>
<organism evidence="8 9">
    <name type="scientific">Moschus moschiferus</name>
    <name type="common">Siberian musk deer</name>
    <name type="synonym">Moschus sibiricus</name>
    <dbReference type="NCBI Taxonomy" id="68415"/>
    <lineage>
        <taxon>Eukaryota</taxon>
        <taxon>Metazoa</taxon>
        <taxon>Chordata</taxon>
        <taxon>Craniata</taxon>
        <taxon>Vertebrata</taxon>
        <taxon>Euteleostomi</taxon>
        <taxon>Mammalia</taxon>
        <taxon>Eutheria</taxon>
        <taxon>Laurasiatheria</taxon>
        <taxon>Artiodactyla</taxon>
        <taxon>Ruminantia</taxon>
        <taxon>Pecora</taxon>
        <taxon>Moschidae</taxon>
        <taxon>Moschus</taxon>
    </lineage>
</organism>
<dbReference type="PANTHER" id="PTHR11346:SF97">
    <property type="entry name" value="GALECTIN-1"/>
    <property type="match status" value="1"/>
</dbReference>
<evidence type="ECO:0000256" key="6">
    <source>
        <dbReference type="RuleBase" id="RU102079"/>
    </source>
</evidence>
<dbReference type="CDD" id="cd00070">
    <property type="entry name" value="GLECT"/>
    <property type="match status" value="1"/>
</dbReference>
<keyword evidence="2" id="KW-0964">Secreted</keyword>
<dbReference type="GO" id="GO:0005615">
    <property type="term" value="C:extracellular space"/>
    <property type="evidence" value="ECO:0007669"/>
    <property type="project" value="TreeGrafter"/>
</dbReference>
<evidence type="ECO:0000259" key="7">
    <source>
        <dbReference type="PROSITE" id="PS51304"/>
    </source>
</evidence>
<dbReference type="InterPro" id="IPR044156">
    <property type="entry name" value="Galectin-like"/>
</dbReference>
<dbReference type="Pfam" id="PF00337">
    <property type="entry name" value="Gal-bind_lectin"/>
    <property type="match status" value="1"/>
</dbReference>
<protein>
    <recommendedName>
        <fullName evidence="6">Galectin</fullName>
    </recommendedName>
</protein>
<reference evidence="8" key="2">
    <citation type="submission" date="2025-09" db="UniProtKB">
        <authorList>
            <consortium name="Ensembl"/>
        </authorList>
    </citation>
    <scope>IDENTIFICATION</scope>
</reference>
<dbReference type="GO" id="GO:0006915">
    <property type="term" value="P:apoptotic process"/>
    <property type="evidence" value="ECO:0007669"/>
    <property type="project" value="UniProtKB-KW"/>
</dbReference>